<proteinExistence type="inferred from homology"/>
<keyword evidence="6" id="KW-1185">Reference proteome</keyword>
<evidence type="ECO:0000313" key="5">
    <source>
        <dbReference type="EMBL" id="KAF4311457.1"/>
    </source>
</evidence>
<protein>
    <submittedName>
        <fullName evidence="4">Alpha/beta hydrolase fold-1</fullName>
    </submittedName>
</protein>
<organism evidence="4 6">
    <name type="scientific">Botryosphaeria dothidea</name>
    <dbReference type="NCBI Taxonomy" id="55169"/>
    <lineage>
        <taxon>Eukaryota</taxon>
        <taxon>Fungi</taxon>
        <taxon>Dikarya</taxon>
        <taxon>Ascomycota</taxon>
        <taxon>Pezizomycotina</taxon>
        <taxon>Dothideomycetes</taxon>
        <taxon>Dothideomycetes incertae sedis</taxon>
        <taxon>Botryosphaeriales</taxon>
        <taxon>Botryosphaeriaceae</taxon>
        <taxon>Botryosphaeria</taxon>
    </lineage>
</organism>
<dbReference type="Proteomes" id="UP000572817">
    <property type="component" value="Unassembled WGS sequence"/>
</dbReference>
<sequence>MQQSDRWEQSQSWVERIATIGGTGVRIAYIDCLPPESELPERGTILLIHGFPQTSYQFRHVVRPLAAAGYRVIAPDYRGAGKSSRPDGAFTKTAMAADLSYLIHSHLGIRQSIHVVGHDIGGMVAYAYASRYPDYCASVILGECSLPGTEVYEKHKTMMPQQFHFVFHRVADLPEALVAGREHIYLRHFFDKISFDASAITQEDLDRYVADYSQPGAMRCAFGVYRAFETDALENREWLMANGKCRVPALGLSGEHSLHAKEAAWMLDEVYEEVETALVKESAHYIAEENPEDFVHQVLAFVERHS</sequence>
<evidence type="ECO:0000313" key="6">
    <source>
        <dbReference type="Proteomes" id="UP000572817"/>
    </source>
</evidence>
<dbReference type="EMBL" id="WWBZ02000009">
    <property type="protein sequence ID" value="KAF4311457.1"/>
    <property type="molecule type" value="Genomic_DNA"/>
</dbReference>
<evidence type="ECO:0000313" key="4">
    <source>
        <dbReference type="EMBL" id="KAF4306091.1"/>
    </source>
</evidence>
<gene>
    <name evidence="5" type="ORF">GTA08_BOTSDO12972</name>
    <name evidence="4" type="ORF">GTA08_BOTSDO14166</name>
</gene>
<comment type="similarity">
    <text evidence="2">Belongs to the AB hydrolase superfamily. Epoxide hydrolase family.</text>
</comment>
<evidence type="ECO:0000256" key="2">
    <source>
        <dbReference type="ARBA" id="ARBA00038334"/>
    </source>
</evidence>
<dbReference type="PRINTS" id="PR00412">
    <property type="entry name" value="EPOXHYDRLASE"/>
</dbReference>
<dbReference type="PANTHER" id="PTHR43329">
    <property type="entry name" value="EPOXIDE HYDROLASE"/>
    <property type="match status" value="1"/>
</dbReference>
<dbReference type="InterPro" id="IPR029058">
    <property type="entry name" value="AB_hydrolase_fold"/>
</dbReference>
<name>A0A8H4IRV2_9PEZI</name>
<dbReference type="Pfam" id="PF00561">
    <property type="entry name" value="Abhydrolase_1"/>
    <property type="match status" value="1"/>
</dbReference>
<feature type="domain" description="AB hydrolase-1" evidence="3">
    <location>
        <begin position="44"/>
        <end position="252"/>
    </location>
</feature>
<evidence type="ECO:0000256" key="1">
    <source>
        <dbReference type="ARBA" id="ARBA00022801"/>
    </source>
</evidence>
<dbReference type="InterPro" id="IPR000073">
    <property type="entry name" value="AB_hydrolase_1"/>
</dbReference>
<evidence type="ECO:0000259" key="3">
    <source>
        <dbReference type="Pfam" id="PF00561"/>
    </source>
</evidence>
<accession>A0A8H4IRV2</accession>
<dbReference type="OrthoDB" id="408373at2759"/>
<dbReference type="Gene3D" id="3.40.50.1820">
    <property type="entry name" value="alpha/beta hydrolase"/>
    <property type="match status" value="1"/>
</dbReference>
<dbReference type="GO" id="GO:0016787">
    <property type="term" value="F:hydrolase activity"/>
    <property type="evidence" value="ECO:0007669"/>
    <property type="project" value="UniProtKB-KW"/>
</dbReference>
<dbReference type="PRINTS" id="PR00111">
    <property type="entry name" value="ABHYDROLASE"/>
</dbReference>
<reference evidence="4 6" key="1">
    <citation type="submission" date="2020-04" db="EMBL/GenBank/DDBJ databases">
        <title>Genome Assembly and Annotation of Botryosphaeria dothidea sdau 11-99, a Latent Pathogen of Apple Fruit Ring Rot in China.</title>
        <authorList>
            <person name="Yu C."/>
            <person name="Diao Y."/>
            <person name="Lu Q."/>
            <person name="Zhao J."/>
            <person name="Cui S."/>
            <person name="Peng C."/>
            <person name="He B."/>
            <person name="Liu H."/>
        </authorList>
    </citation>
    <scope>NUCLEOTIDE SEQUENCE [LARGE SCALE GENOMIC DNA]</scope>
    <source>
        <strain evidence="4">Sdau11-99</strain>
        <strain evidence="6">sdau11-99</strain>
    </source>
</reference>
<dbReference type="EMBL" id="WWBZ02000036">
    <property type="protein sequence ID" value="KAF4306091.1"/>
    <property type="molecule type" value="Genomic_DNA"/>
</dbReference>
<keyword evidence="1 4" id="KW-0378">Hydrolase</keyword>
<comment type="caution">
    <text evidence="4">The sequence shown here is derived from an EMBL/GenBank/DDBJ whole genome shotgun (WGS) entry which is preliminary data.</text>
</comment>
<dbReference type="AlphaFoldDB" id="A0A8H4IRV2"/>
<dbReference type="InterPro" id="IPR000639">
    <property type="entry name" value="Epox_hydrolase-like"/>
</dbReference>
<dbReference type="SUPFAM" id="SSF53474">
    <property type="entry name" value="alpha/beta-Hydrolases"/>
    <property type="match status" value="1"/>
</dbReference>